<gene>
    <name evidence="7" type="ORF">TEA_009809</name>
</gene>
<reference evidence="7 8" key="1">
    <citation type="journal article" date="2018" name="Proc. Natl. Acad. Sci. U.S.A.">
        <title>Draft genome sequence of Camellia sinensis var. sinensis provides insights into the evolution of the tea genome and tea quality.</title>
        <authorList>
            <person name="Wei C."/>
            <person name="Yang H."/>
            <person name="Wang S."/>
            <person name="Zhao J."/>
            <person name="Liu C."/>
            <person name="Gao L."/>
            <person name="Xia E."/>
            <person name="Lu Y."/>
            <person name="Tai Y."/>
            <person name="She G."/>
            <person name="Sun J."/>
            <person name="Cao H."/>
            <person name="Tong W."/>
            <person name="Gao Q."/>
            <person name="Li Y."/>
            <person name="Deng W."/>
            <person name="Jiang X."/>
            <person name="Wang W."/>
            <person name="Chen Q."/>
            <person name="Zhang S."/>
            <person name="Li H."/>
            <person name="Wu J."/>
            <person name="Wang P."/>
            <person name="Li P."/>
            <person name="Shi C."/>
            <person name="Zheng F."/>
            <person name="Jian J."/>
            <person name="Huang B."/>
            <person name="Shan D."/>
            <person name="Shi M."/>
            <person name="Fang C."/>
            <person name="Yue Y."/>
            <person name="Li F."/>
            <person name="Li D."/>
            <person name="Wei S."/>
            <person name="Han B."/>
            <person name="Jiang C."/>
            <person name="Yin Y."/>
            <person name="Xia T."/>
            <person name="Zhang Z."/>
            <person name="Bennetzen J.L."/>
            <person name="Zhao S."/>
            <person name="Wan X."/>
        </authorList>
    </citation>
    <scope>NUCLEOTIDE SEQUENCE [LARGE SCALE GENOMIC DNA]</scope>
    <source>
        <strain evidence="8">cv. Shuchazao</strain>
        <tissue evidence="7">Leaf</tissue>
    </source>
</reference>
<protein>
    <submittedName>
        <fullName evidence="7">Uncharacterized protein</fullName>
    </submittedName>
</protein>
<evidence type="ECO:0000256" key="4">
    <source>
        <dbReference type="ARBA" id="ARBA00023054"/>
    </source>
</evidence>
<dbReference type="AlphaFoldDB" id="A0A4S4EIE4"/>
<keyword evidence="3" id="KW-0802">TPR repeat</keyword>
<dbReference type="PANTHER" id="PTHR36326:SF7">
    <property type="entry name" value="PROTEIN POLLENLESS 3-LIKE 2"/>
    <property type="match status" value="1"/>
</dbReference>
<keyword evidence="4" id="KW-0175">Coiled coil</keyword>
<organism evidence="7 8">
    <name type="scientific">Camellia sinensis var. sinensis</name>
    <name type="common">China tea</name>
    <dbReference type="NCBI Taxonomy" id="542762"/>
    <lineage>
        <taxon>Eukaryota</taxon>
        <taxon>Viridiplantae</taxon>
        <taxon>Streptophyta</taxon>
        <taxon>Embryophyta</taxon>
        <taxon>Tracheophyta</taxon>
        <taxon>Spermatophyta</taxon>
        <taxon>Magnoliopsida</taxon>
        <taxon>eudicotyledons</taxon>
        <taxon>Gunneridae</taxon>
        <taxon>Pentapetalae</taxon>
        <taxon>asterids</taxon>
        <taxon>Ericales</taxon>
        <taxon>Theaceae</taxon>
        <taxon>Camellia</taxon>
    </lineage>
</organism>
<evidence type="ECO:0000313" key="8">
    <source>
        <dbReference type="Proteomes" id="UP000306102"/>
    </source>
</evidence>
<keyword evidence="2" id="KW-0677">Repeat</keyword>
<accession>A0A4S4EIE4</accession>
<dbReference type="PANTHER" id="PTHR36326">
    <property type="entry name" value="PROTEIN POLLENLESS 3-LIKE 2"/>
    <property type="match status" value="1"/>
</dbReference>
<dbReference type="Proteomes" id="UP000306102">
    <property type="component" value="Unassembled WGS sequence"/>
</dbReference>
<dbReference type="EMBL" id="SDRB02004142">
    <property type="protein sequence ID" value="THG16290.1"/>
    <property type="molecule type" value="Genomic_DNA"/>
</dbReference>
<keyword evidence="5" id="KW-0539">Nucleus</keyword>
<feature type="region of interest" description="Disordered" evidence="6">
    <location>
        <begin position="155"/>
        <end position="200"/>
    </location>
</feature>
<dbReference type="STRING" id="542762.A0A4S4EIE4"/>
<evidence type="ECO:0000256" key="3">
    <source>
        <dbReference type="ARBA" id="ARBA00022803"/>
    </source>
</evidence>
<sequence length="200" mass="22075">MLQDMWNAPPGFRSKKSAPSSPGKPLAVSRTRSGSLHITHKVPVGDTPYARAKNVQLVDKDPEKAIPRFWAATNAGDRVDSALKDMAITRFAILHQSPSFQAIAIRHKNFNLLQLKWALALTTAIMALASTLAPASDLNPLQDFCVAVNDSKTAAPLRRSRAEQAKRANRSGEARRRRQRGEERGRETKTERLGTNTDLV</sequence>
<evidence type="ECO:0000313" key="7">
    <source>
        <dbReference type="EMBL" id="THG16290.1"/>
    </source>
</evidence>
<evidence type="ECO:0000256" key="1">
    <source>
        <dbReference type="ARBA" id="ARBA00004123"/>
    </source>
</evidence>
<feature type="region of interest" description="Disordered" evidence="6">
    <location>
        <begin position="1"/>
        <end position="32"/>
    </location>
</feature>
<keyword evidence="8" id="KW-1185">Reference proteome</keyword>
<feature type="compositionally biased region" description="Basic and acidic residues" evidence="6">
    <location>
        <begin position="160"/>
        <end position="192"/>
    </location>
</feature>
<comment type="subcellular location">
    <subcellularLocation>
        <location evidence="1">Nucleus</location>
    </subcellularLocation>
</comment>
<name>A0A4S4EIE4_CAMSN</name>
<proteinExistence type="predicted"/>
<dbReference type="InterPro" id="IPR044961">
    <property type="entry name" value="MS5/SDI1"/>
</dbReference>
<evidence type="ECO:0000256" key="6">
    <source>
        <dbReference type="SAM" id="MobiDB-lite"/>
    </source>
</evidence>
<dbReference type="GO" id="GO:0005634">
    <property type="term" value="C:nucleus"/>
    <property type="evidence" value="ECO:0007669"/>
    <property type="project" value="UniProtKB-SubCell"/>
</dbReference>
<evidence type="ECO:0000256" key="2">
    <source>
        <dbReference type="ARBA" id="ARBA00022737"/>
    </source>
</evidence>
<evidence type="ECO:0000256" key="5">
    <source>
        <dbReference type="ARBA" id="ARBA00023242"/>
    </source>
</evidence>
<comment type="caution">
    <text evidence="7">The sequence shown here is derived from an EMBL/GenBank/DDBJ whole genome shotgun (WGS) entry which is preliminary data.</text>
</comment>